<organism evidence="1 2">
    <name type="scientific">Ambispora leptoticha</name>
    <dbReference type="NCBI Taxonomy" id="144679"/>
    <lineage>
        <taxon>Eukaryota</taxon>
        <taxon>Fungi</taxon>
        <taxon>Fungi incertae sedis</taxon>
        <taxon>Mucoromycota</taxon>
        <taxon>Glomeromycotina</taxon>
        <taxon>Glomeromycetes</taxon>
        <taxon>Archaeosporales</taxon>
        <taxon>Ambisporaceae</taxon>
        <taxon>Ambispora</taxon>
    </lineage>
</organism>
<dbReference type="EMBL" id="CAJVPS010048529">
    <property type="protein sequence ID" value="CAG8764733.1"/>
    <property type="molecule type" value="Genomic_DNA"/>
</dbReference>
<name>A0A9N9J4W5_9GLOM</name>
<dbReference type="Proteomes" id="UP000789508">
    <property type="component" value="Unassembled WGS sequence"/>
</dbReference>
<proteinExistence type="predicted"/>
<gene>
    <name evidence="1" type="ORF">ALEPTO_LOCUS13812</name>
</gene>
<protein>
    <submittedName>
        <fullName evidence="1">2864_t:CDS:1</fullName>
    </submittedName>
</protein>
<evidence type="ECO:0000313" key="2">
    <source>
        <dbReference type="Proteomes" id="UP000789508"/>
    </source>
</evidence>
<dbReference type="AlphaFoldDB" id="A0A9N9J4W5"/>
<reference evidence="1" key="1">
    <citation type="submission" date="2021-06" db="EMBL/GenBank/DDBJ databases">
        <authorList>
            <person name="Kallberg Y."/>
            <person name="Tangrot J."/>
            <person name="Rosling A."/>
        </authorList>
    </citation>
    <scope>NUCLEOTIDE SEQUENCE</scope>
    <source>
        <strain evidence="1">FL130A</strain>
    </source>
</reference>
<dbReference type="OrthoDB" id="2448732at2759"/>
<evidence type="ECO:0000313" key="1">
    <source>
        <dbReference type="EMBL" id="CAG8764733.1"/>
    </source>
</evidence>
<keyword evidence="2" id="KW-1185">Reference proteome</keyword>
<accession>A0A9N9J4W5</accession>
<sequence length="144" mass="16215">FILDIGQNYKVNLPLSPEIMTANLTEKPDLPENPEQITDYSILTPNISTKTLTEIKIQTITTEETNLTNISLTKPTIPNKLDEILNYLKNNNINTTQLTLPITDQKAVSETLKILHQHFTVKTIPNSVLVLPPLPEPIWGIFSQ</sequence>
<comment type="caution">
    <text evidence="1">The sequence shown here is derived from an EMBL/GenBank/DDBJ whole genome shotgun (WGS) entry which is preliminary data.</text>
</comment>
<feature type="non-terminal residue" evidence="1">
    <location>
        <position position="144"/>
    </location>
</feature>